<reference evidence="1" key="2">
    <citation type="submission" date="2020-11" db="EMBL/GenBank/DDBJ databases">
        <authorList>
            <person name="Thieme N."/>
            <person name="Liebl W."/>
            <person name="Zverlov V."/>
        </authorList>
    </citation>
    <scope>NUCLEOTIDE SEQUENCE</scope>
    <source>
        <strain evidence="1">NT08</strain>
    </source>
</reference>
<protein>
    <submittedName>
        <fullName evidence="1">Aspartyl-phosphate phosphatase Spo0E family protein</fullName>
    </submittedName>
</protein>
<gene>
    <name evidence="3" type="ORF">BCD95_001559</name>
    <name evidence="2" type="ORF">DFH45_003133</name>
    <name evidence="1" type="ORF">IS491_11325</name>
</gene>
<name>A0A1S8Q111_CLOBE</name>
<dbReference type="EMBL" id="JADOEF010000001">
    <property type="protein sequence ID" value="MBF7809251.1"/>
    <property type="molecule type" value="Genomic_DNA"/>
</dbReference>
<comment type="caution">
    <text evidence="2">The sequence shown here is derived from an EMBL/GenBank/DDBJ whole genome shotgun (WGS) entry which is preliminary data.</text>
</comment>
<evidence type="ECO:0000313" key="4">
    <source>
        <dbReference type="Proteomes" id="UP000821656"/>
    </source>
</evidence>
<dbReference type="Proteomes" id="UP000821656">
    <property type="component" value="Unassembled WGS sequence"/>
</dbReference>
<dbReference type="GO" id="GO:0046983">
    <property type="term" value="F:protein dimerization activity"/>
    <property type="evidence" value="ECO:0007669"/>
    <property type="project" value="InterPro"/>
</dbReference>
<dbReference type="Pfam" id="PF09388">
    <property type="entry name" value="SpoOE-like"/>
    <property type="match status" value="1"/>
</dbReference>
<evidence type="ECO:0000313" key="2">
    <source>
        <dbReference type="EMBL" id="NRV10170.1"/>
    </source>
</evidence>
<sequence>MDKKKEIEELRDELNKIISERLDYNKILKLSQKLDIYIVEAMKTDVEGIDKE</sequence>
<dbReference type="InterPro" id="IPR036638">
    <property type="entry name" value="HLH_DNA-bd_sf"/>
</dbReference>
<dbReference type="RefSeq" id="WP_017208982.1">
    <property type="nucleotide sequence ID" value="NZ_BKAK01000004.1"/>
</dbReference>
<proteinExistence type="predicted"/>
<dbReference type="Gene3D" id="4.10.280.10">
    <property type="entry name" value="Helix-loop-helix DNA-binding domain"/>
    <property type="match status" value="1"/>
</dbReference>
<evidence type="ECO:0000313" key="3">
    <source>
        <dbReference type="EMBL" id="NSB13300.1"/>
    </source>
</evidence>
<dbReference type="OrthoDB" id="1932488at2"/>
<organism evidence="2 4">
    <name type="scientific">Clostridium beijerinckii</name>
    <name type="common">Clostridium MP</name>
    <dbReference type="NCBI Taxonomy" id="1520"/>
    <lineage>
        <taxon>Bacteria</taxon>
        <taxon>Bacillati</taxon>
        <taxon>Bacillota</taxon>
        <taxon>Clostridia</taxon>
        <taxon>Eubacteriales</taxon>
        <taxon>Clostridiaceae</taxon>
        <taxon>Clostridium</taxon>
    </lineage>
</organism>
<dbReference type="EMBL" id="JABTDW010000001">
    <property type="protein sequence ID" value="NSB13300.1"/>
    <property type="molecule type" value="Genomic_DNA"/>
</dbReference>
<dbReference type="AlphaFoldDB" id="A0A1S8Q111"/>
<dbReference type="Proteomes" id="UP000631418">
    <property type="component" value="Unassembled WGS sequence"/>
</dbReference>
<evidence type="ECO:0000313" key="1">
    <source>
        <dbReference type="EMBL" id="MBF7809251.1"/>
    </source>
</evidence>
<dbReference type="GeneID" id="66346871"/>
<dbReference type="EMBL" id="JABSXK010000001">
    <property type="protein sequence ID" value="NRV10170.1"/>
    <property type="molecule type" value="Genomic_DNA"/>
</dbReference>
<dbReference type="InterPro" id="IPR037208">
    <property type="entry name" value="Spo0E-like_sf"/>
</dbReference>
<dbReference type="InterPro" id="IPR018540">
    <property type="entry name" value="Spo0E-like"/>
</dbReference>
<dbReference type="Proteomes" id="UP000822184">
    <property type="component" value="Unassembled WGS sequence"/>
</dbReference>
<accession>A0A1S8Q111</accession>
<dbReference type="SUPFAM" id="SSF140500">
    <property type="entry name" value="BAS1536-like"/>
    <property type="match status" value="1"/>
</dbReference>
<reference evidence="2" key="1">
    <citation type="submission" date="2020-05" db="EMBL/GenBank/DDBJ databases">
        <title>Genomic insights into acetone-butanol-ethanol (ABE) fermentation by sequencing solventogenic clostridia strains.</title>
        <authorList>
            <person name="Brown S."/>
        </authorList>
    </citation>
    <scope>NUCLEOTIDE SEQUENCE</scope>
    <source>
        <strain evidence="3">DJ123</strain>
        <strain evidence="2">DJ126</strain>
    </source>
</reference>
<dbReference type="GO" id="GO:0043937">
    <property type="term" value="P:regulation of sporulation"/>
    <property type="evidence" value="ECO:0007669"/>
    <property type="project" value="InterPro"/>
</dbReference>